<comment type="catalytic activity">
    <reaction evidence="1">
        <text>S-ubiquitinyl-[E2 ubiquitin-conjugating enzyme]-L-cysteine + [acceptor protein]-L-lysine = [E2 ubiquitin-conjugating enzyme]-L-cysteine + N(6)-ubiquitinyl-[acceptor protein]-L-lysine.</text>
        <dbReference type="EC" id="2.3.2.27"/>
    </reaction>
</comment>
<keyword evidence="9" id="KW-0862">Zinc</keyword>
<protein>
    <recommendedName>
        <fullName evidence="4">RING-type E3 ubiquitin transferase</fullName>
        <ecNumber evidence="4">2.3.2.27</ecNumber>
    </recommendedName>
</protein>
<evidence type="ECO:0000259" key="13">
    <source>
        <dbReference type="PROSITE" id="PS51081"/>
    </source>
</evidence>
<evidence type="ECO:0000256" key="12">
    <source>
        <dbReference type="SAM" id="MobiDB-lite"/>
    </source>
</evidence>
<reference evidence="14" key="1">
    <citation type="submission" date="2023-05" db="EMBL/GenBank/DDBJ databases">
        <authorList>
            <person name="Huff M."/>
        </authorList>
    </citation>
    <scope>NUCLEOTIDE SEQUENCE</scope>
</reference>
<comment type="similarity">
    <text evidence="3">Belongs to the SINA (Seven in absentia) family.</text>
</comment>
<dbReference type="Pfam" id="PF21361">
    <property type="entry name" value="Sina_ZnF"/>
    <property type="match status" value="1"/>
</dbReference>
<name>A0AAD1YL11_9LAMI</name>
<gene>
    <name evidence="14" type="ORF">FPE_LOCUS379</name>
</gene>
<dbReference type="PANTHER" id="PTHR46632">
    <property type="entry name" value="E3 UBIQUITIN-PROTEIN LIGASE SINA-LIKE 4"/>
    <property type="match status" value="1"/>
</dbReference>
<feature type="compositionally biased region" description="Polar residues" evidence="12">
    <location>
        <begin position="20"/>
        <end position="35"/>
    </location>
</feature>
<dbReference type="GO" id="GO:0061630">
    <property type="term" value="F:ubiquitin protein ligase activity"/>
    <property type="evidence" value="ECO:0007669"/>
    <property type="project" value="UniProtKB-EC"/>
</dbReference>
<feature type="region of interest" description="Disordered" evidence="12">
    <location>
        <begin position="1"/>
        <end position="88"/>
    </location>
</feature>
<feature type="compositionally biased region" description="Acidic residues" evidence="12">
    <location>
        <begin position="109"/>
        <end position="130"/>
    </location>
</feature>
<evidence type="ECO:0000256" key="8">
    <source>
        <dbReference type="ARBA" id="ARBA00022786"/>
    </source>
</evidence>
<comment type="pathway">
    <text evidence="2">Protein modification; protein ubiquitination.</text>
</comment>
<feature type="compositionally biased region" description="Low complexity" evidence="12">
    <location>
        <begin position="67"/>
        <end position="88"/>
    </location>
</feature>
<dbReference type="InterPro" id="IPR049548">
    <property type="entry name" value="Sina-like_RING"/>
</dbReference>
<evidence type="ECO:0000313" key="15">
    <source>
        <dbReference type="Proteomes" id="UP000834106"/>
    </source>
</evidence>
<evidence type="ECO:0000256" key="6">
    <source>
        <dbReference type="ARBA" id="ARBA00022723"/>
    </source>
</evidence>
<comment type="function">
    <text evidence="10">E3 ubiquitin-protein ligase that mediates ubiquitination and subsequent proteasomal degradation of target proteins. E3 ubiquitin ligases accept ubiquitin from an E2 ubiquitin-conjugating enzyme in the form of a thioester and then directly transfers the ubiquitin to targeted substrates. It probably triggers the ubiquitin-mediated degradation of different substrates.</text>
</comment>
<evidence type="ECO:0000256" key="1">
    <source>
        <dbReference type="ARBA" id="ARBA00000900"/>
    </source>
</evidence>
<feature type="domain" description="SIAH-type" evidence="13">
    <location>
        <begin position="209"/>
        <end position="267"/>
    </location>
</feature>
<evidence type="ECO:0000256" key="3">
    <source>
        <dbReference type="ARBA" id="ARBA00009119"/>
    </source>
</evidence>
<sequence length="394" mass="43858">MVRFSVGGLEGEEDRDSINSKRPVSENSRTSTNGGYQDKDEHGSYSIRFSNNKPRPSITFTKKPRFSISSPSTSPTTTPTAAACATTSAAPQQRCKLHEYGLFDRINNEEDDEGEGDDDEEPLEEMEEESHESSDKEEKTDGQLSVILSDPDVLDCPICLEPLTLPVFQCENGHIACAPCCTKMLHRCGNCSLPIGYNRCRAIEKVVESVKIACENEGYGCKQLISYSYKLDHEKACIYVPCSCPHLACDYVGSFEGLYTHFVINHSNCSQRFHFSLTVSISFDKNQKQLFLQEKTERTLFVLNRSIDRLGSLFDIVCIGPTSARRRYSYTLAAKDGGESSIRLESVADNMPKWIAHPPVKKYLLVPNDFVGSSGRLQLEVIIWSPNESPAGSS</sequence>
<dbReference type="PROSITE" id="PS51081">
    <property type="entry name" value="ZF_SIAH"/>
    <property type="match status" value="1"/>
</dbReference>
<feature type="compositionally biased region" description="Polar residues" evidence="12">
    <location>
        <begin position="47"/>
        <end position="60"/>
    </location>
</feature>
<keyword evidence="5" id="KW-0808">Transferase</keyword>
<dbReference type="InterPro" id="IPR013083">
    <property type="entry name" value="Znf_RING/FYVE/PHD"/>
</dbReference>
<evidence type="ECO:0000256" key="2">
    <source>
        <dbReference type="ARBA" id="ARBA00004906"/>
    </source>
</evidence>
<feature type="compositionally biased region" description="Basic and acidic residues" evidence="12">
    <location>
        <begin position="131"/>
        <end position="141"/>
    </location>
</feature>
<dbReference type="PANTHER" id="PTHR46632:SF16">
    <property type="entry name" value="E3 UBIQUITIN-PROTEIN LIGASE SINA-LIKE 10"/>
    <property type="match status" value="1"/>
</dbReference>
<evidence type="ECO:0000256" key="7">
    <source>
        <dbReference type="ARBA" id="ARBA00022771"/>
    </source>
</evidence>
<dbReference type="EC" id="2.3.2.27" evidence="4"/>
<keyword evidence="15" id="KW-1185">Reference proteome</keyword>
<evidence type="ECO:0000256" key="5">
    <source>
        <dbReference type="ARBA" id="ARBA00022679"/>
    </source>
</evidence>
<evidence type="ECO:0000313" key="14">
    <source>
        <dbReference type="EMBL" id="CAI9752948.1"/>
    </source>
</evidence>
<dbReference type="CDD" id="cd16571">
    <property type="entry name" value="RING-HC_SIAHs"/>
    <property type="match status" value="1"/>
</dbReference>
<dbReference type="SUPFAM" id="SSF49599">
    <property type="entry name" value="TRAF domain-like"/>
    <property type="match status" value="1"/>
</dbReference>
<keyword evidence="8" id="KW-0833">Ubl conjugation pathway</keyword>
<dbReference type="InterPro" id="IPR013010">
    <property type="entry name" value="Znf_SIAH"/>
</dbReference>
<feature type="region of interest" description="Disordered" evidence="12">
    <location>
        <begin position="106"/>
        <end position="142"/>
    </location>
</feature>
<evidence type="ECO:0000256" key="4">
    <source>
        <dbReference type="ARBA" id="ARBA00012483"/>
    </source>
</evidence>
<keyword evidence="6" id="KW-0479">Metal-binding</keyword>
<keyword evidence="7 11" id="KW-0863">Zinc-finger</keyword>
<dbReference type="Gene3D" id="3.30.40.10">
    <property type="entry name" value="Zinc/RING finger domain, C3HC4 (zinc finger)"/>
    <property type="match status" value="2"/>
</dbReference>
<dbReference type="EMBL" id="OU503036">
    <property type="protein sequence ID" value="CAI9752948.1"/>
    <property type="molecule type" value="Genomic_DNA"/>
</dbReference>
<accession>A0AAD1YL11</accession>
<dbReference type="InterPro" id="IPR044286">
    <property type="entry name" value="SINL_plant"/>
</dbReference>
<proteinExistence type="inferred from homology"/>
<dbReference type="AlphaFoldDB" id="A0AAD1YL11"/>
<organism evidence="14 15">
    <name type="scientific">Fraxinus pennsylvanica</name>
    <dbReference type="NCBI Taxonomy" id="56036"/>
    <lineage>
        <taxon>Eukaryota</taxon>
        <taxon>Viridiplantae</taxon>
        <taxon>Streptophyta</taxon>
        <taxon>Embryophyta</taxon>
        <taxon>Tracheophyta</taxon>
        <taxon>Spermatophyta</taxon>
        <taxon>Magnoliopsida</taxon>
        <taxon>eudicotyledons</taxon>
        <taxon>Gunneridae</taxon>
        <taxon>Pentapetalae</taxon>
        <taxon>asterids</taxon>
        <taxon>lamiids</taxon>
        <taxon>Lamiales</taxon>
        <taxon>Oleaceae</taxon>
        <taxon>Oleeae</taxon>
        <taxon>Fraxinus</taxon>
    </lineage>
</organism>
<evidence type="ECO:0000256" key="11">
    <source>
        <dbReference type="PROSITE-ProRule" id="PRU00455"/>
    </source>
</evidence>
<dbReference type="GO" id="GO:0008270">
    <property type="term" value="F:zinc ion binding"/>
    <property type="evidence" value="ECO:0007669"/>
    <property type="project" value="UniProtKB-KW"/>
</dbReference>
<evidence type="ECO:0000256" key="9">
    <source>
        <dbReference type="ARBA" id="ARBA00022833"/>
    </source>
</evidence>
<dbReference type="Proteomes" id="UP000834106">
    <property type="component" value="Chromosome 1"/>
</dbReference>
<evidence type="ECO:0000256" key="10">
    <source>
        <dbReference type="ARBA" id="ARBA00024004"/>
    </source>
</evidence>
<dbReference type="Pfam" id="PF21362">
    <property type="entry name" value="Sina_RING"/>
    <property type="match status" value="1"/>
</dbReference>